<dbReference type="GO" id="GO:0043041">
    <property type="term" value="P:amino acid activation for nonribosomal peptide biosynthetic process"/>
    <property type="evidence" value="ECO:0007669"/>
    <property type="project" value="TreeGrafter"/>
</dbReference>
<gene>
    <name evidence="2" type="ORF">HNR30_001905</name>
</gene>
<dbReference type="AlphaFoldDB" id="A0A7W0CGG4"/>
<evidence type="ECO:0000313" key="2">
    <source>
        <dbReference type="EMBL" id="MBA2890564.1"/>
    </source>
</evidence>
<dbReference type="Gene3D" id="3.30.559.10">
    <property type="entry name" value="Chloramphenicol acetyltransferase-like domain"/>
    <property type="match status" value="1"/>
</dbReference>
<dbReference type="Proteomes" id="UP000530928">
    <property type="component" value="Unassembled WGS sequence"/>
</dbReference>
<evidence type="ECO:0000313" key="3">
    <source>
        <dbReference type="Proteomes" id="UP000530928"/>
    </source>
</evidence>
<dbReference type="PANTHER" id="PTHR45527:SF1">
    <property type="entry name" value="FATTY ACID SYNTHASE"/>
    <property type="match status" value="1"/>
</dbReference>
<comment type="caution">
    <text evidence="2">The sequence shown here is derived from an EMBL/GenBank/DDBJ whole genome shotgun (WGS) entry which is preliminary data.</text>
</comment>
<dbReference type="SUPFAM" id="SSF52777">
    <property type="entry name" value="CoA-dependent acyltransferases"/>
    <property type="match status" value="2"/>
</dbReference>
<reference evidence="2 3" key="1">
    <citation type="submission" date="2020-07" db="EMBL/GenBank/DDBJ databases">
        <title>Genomic Encyclopedia of Type Strains, Phase IV (KMG-IV): sequencing the most valuable type-strain genomes for metagenomic binning, comparative biology and taxonomic classification.</title>
        <authorList>
            <person name="Goeker M."/>
        </authorList>
    </citation>
    <scope>NUCLEOTIDE SEQUENCE [LARGE SCALE GENOMIC DNA]</scope>
    <source>
        <strain evidence="2 3">DSM 45533</strain>
    </source>
</reference>
<sequence>MIEFSGAAVRHGPATWGQRAIWRITQWLPPGDPYFNLPWTLAVRGKPGMAEVEAGLRRLMERHESLRTTWHDGLTQRVAGEGKLAVDLVEAGGERPREVAARIAAGLAATGFDYAGELPLRCTIVTVNGMPRVLAFGFSHLAVDAGAMEMIAREWPLLQTGAPLPPAPQPLELAAYEQSPEGAATSGRALRHWRTCLDRAPRTLFGPGTSEQAAGNPCRFVKLGMDSPLSARAATTLAARHGVSTTSVLIAAYVTVLARLTGHRTIALQFIVGNRHAPATQGLVATLVQDGVFVVETAGDFAATARAAHAQALTAYRRAHYDPAAQQALIAEAGPAPTAYFNDTRTFPGWPNLPASPPPATITELGTWEHVDAQLFFAVDPATHTCRTSLLADTEHLPRARIEETLRGIESLLVTEETA</sequence>
<dbReference type="EMBL" id="JACDUR010000002">
    <property type="protein sequence ID" value="MBA2890564.1"/>
    <property type="molecule type" value="Genomic_DNA"/>
</dbReference>
<dbReference type="GO" id="GO:0009239">
    <property type="term" value="P:enterobactin biosynthetic process"/>
    <property type="evidence" value="ECO:0007669"/>
    <property type="project" value="TreeGrafter"/>
</dbReference>
<dbReference type="GO" id="GO:0047527">
    <property type="term" value="F:2,3-dihydroxybenzoate-serine ligase activity"/>
    <property type="evidence" value="ECO:0007669"/>
    <property type="project" value="TreeGrafter"/>
</dbReference>
<evidence type="ECO:0000259" key="1">
    <source>
        <dbReference type="Pfam" id="PF00668"/>
    </source>
</evidence>
<dbReference type="GO" id="GO:0031177">
    <property type="term" value="F:phosphopantetheine binding"/>
    <property type="evidence" value="ECO:0007669"/>
    <property type="project" value="TreeGrafter"/>
</dbReference>
<dbReference type="GO" id="GO:0009366">
    <property type="term" value="C:enterobactin synthetase complex"/>
    <property type="evidence" value="ECO:0007669"/>
    <property type="project" value="TreeGrafter"/>
</dbReference>
<dbReference type="RefSeq" id="WP_181609378.1">
    <property type="nucleotide sequence ID" value="NZ_BAABAM010000006.1"/>
</dbReference>
<dbReference type="InterPro" id="IPR001242">
    <property type="entry name" value="Condensation_dom"/>
</dbReference>
<dbReference type="Pfam" id="PF00668">
    <property type="entry name" value="Condensation"/>
    <property type="match status" value="1"/>
</dbReference>
<dbReference type="GO" id="GO:0005829">
    <property type="term" value="C:cytosol"/>
    <property type="evidence" value="ECO:0007669"/>
    <property type="project" value="TreeGrafter"/>
</dbReference>
<feature type="domain" description="Condensation" evidence="1">
    <location>
        <begin position="13"/>
        <end position="321"/>
    </location>
</feature>
<accession>A0A7W0CGG4</accession>
<dbReference type="InterPro" id="IPR023213">
    <property type="entry name" value="CAT-like_dom_sf"/>
</dbReference>
<proteinExistence type="predicted"/>
<keyword evidence="3" id="KW-1185">Reference proteome</keyword>
<name>A0A7W0CGG4_9ACTN</name>
<organism evidence="2 3">
    <name type="scientific">Nonomuraea soli</name>
    <dbReference type="NCBI Taxonomy" id="1032476"/>
    <lineage>
        <taxon>Bacteria</taxon>
        <taxon>Bacillati</taxon>
        <taxon>Actinomycetota</taxon>
        <taxon>Actinomycetes</taxon>
        <taxon>Streptosporangiales</taxon>
        <taxon>Streptosporangiaceae</taxon>
        <taxon>Nonomuraea</taxon>
    </lineage>
</organism>
<dbReference type="Gene3D" id="3.30.559.30">
    <property type="entry name" value="Nonribosomal peptide synthetase, condensation domain"/>
    <property type="match status" value="1"/>
</dbReference>
<protein>
    <recommendedName>
        <fullName evidence="1">Condensation domain-containing protein</fullName>
    </recommendedName>
</protein>
<dbReference type="PANTHER" id="PTHR45527">
    <property type="entry name" value="NONRIBOSOMAL PEPTIDE SYNTHETASE"/>
    <property type="match status" value="1"/>
</dbReference>
<dbReference type="GO" id="GO:0008610">
    <property type="term" value="P:lipid biosynthetic process"/>
    <property type="evidence" value="ECO:0007669"/>
    <property type="project" value="UniProtKB-ARBA"/>
</dbReference>